<reference evidence="1 2" key="1">
    <citation type="journal article" date="2013" name="Int. J. Syst. Evol. Microbiol.">
        <title>Kordia antarctica sp. nov., isolated from Antarctic seawater.</title>
        <authorList>
            <person name="Baek K."/>
            <person name="Choi A."/>
            <person name="Kang I."/>
            <person name="Lee K."/>
            <person name="Cho J.C."/>
        </authorList>
    </citation>
    <scope>NUCLEOTIDE SEQUENCE [LARGE SCALE GENOMIC DNA]</scope>
    <source>
        <strain evidence="1 2">IMCC3317</strain>
    </source>
</reference>
<sequence length="210" mass="24993">MNEDNEIQPYHEALYIESLLTQTKAIVFEKECLIKYLDDYHEGKKIEIELILDCLQNIIVKAADISKYFWPTKPFVEKGKTSNKVERNELYKRYENLHESRAEKLRKAFGIKSKNNPIANRDMRNMIEHFDSKLDVYLNDNNVTGTIMPYYLGIHVEEINSYTHYFRAFFSSRYIFRILNVDFEILPILNETIRIHNLLIDFKNDGGRLK</sequence>
<organism evidence="1 2">
    <name type="scientific">Kordia antarctica</name>
    <dbReference type="NCBI Taxonomy" id="1218801"/>
    <lineage>
        <taxon>Bacteria</taxon>
        <taxon>Pseudomonadati</taxon>
        <taxon>Bacteroidota</taxon>
        <taxon>Flavobacteriia</taxon>
        <taxon>Flavobacteriales</taxon>
        <taxon>Flavobacteriaceae</taxon>
        <taxon>Kordia</taxon>
    </lineage>
</organism>
<proteinExistence type="predicted"/>
<accession>A0A7L4ZS61</accession>
<dbReference type="AlphaFoldDB" id="A0A7L4ZS61"/>
<protein>
    <submittedName>
        <fullName evidence="1">Uncharacterized protein</fullName>
    </submittedName>
</protein>
<dbReference type="KEGG" id="kan:IMCC3317_46640"/>
<dbReference type="RefSeq" id="WP_160131748.1">
    <property type="nucleotide sequence ID" value="NZ_CP019288.1"/>
</dbReference>
<dbReference type="Proteomes" id="UP000464657">
    <property type="component" value="Chromosome"/>
</dbReference>
<gene>
    <name evidence="1" type="ORF">IMCC3317_46640</name>
</gene>
<name>A0A7L4ZS61_9FLAO</name>
<evidence type="ECO:0000313" key="2">
    <source>
        <dbReference type="Proteomes" id="UP000464657"/>
    </source>
</evidence>
<dbReference type="OrthoDB" id="1359545at2"/>
<keyword evidence="2" id="KW-1185">Reference proteome</keyword>
<dbReference type="EMBL" id="CP019288">
    <property type="protein sequence ID" value="QHI39259.1"/>
    <property type="molecule type" value="Genomic_DNA"/>
</dbReference>
<evidence type="ECO:0000313" key="1">
    <source>
        <dbReference type="EMBL" id="QHI39259.1"/>
    </source>
</evidence>